<keyword evidence="3" id="KW-0443">Lipid metabolism</keyword>
<dbReference type="CDD" id="cd06558">
    <property type="entry name" value="crotonase-like"/>
    <property type="match status" value="1"/>
</dbReference>
<dbReference type="PANTHER" id="PTHR43602">
    <property type="match status" value="1"/>
</dbReference>
<dbReference type="Gene3D" id="1.10.287.2460">
    <property type="match status" value="1"/>
</dbReference>
<evidence type="ECO:0000313" key="4">
    <source>
        <dbReference type="EMBL" id="MCW1932180.1"/>
    </source>
</evidence>
<keyword evidence="5" id="KW-1185">Reference proteome</keyword>
<dbReference type="RefSeq" id="WP_264505210.1">
    <property type="nucleotide sequence ID" value="NZ_JAPDFL010000001.1"/>
</dbReference>
<accession>A0ABT3GX94</accession>
<dbReference type="PANTHER" id="PTHR43602:SF1">
    <property type="entry name" value="ENOYL-COA HYDRATASE DOMAIN-CONTAINING PROTEIN 3, MITOCHONDRIAL"/>
    <property type="match status" value="1"/>
</dbReference>
<organism evidence="4 5">
    <name type="scientific">Pararhodobacter zhoushanensis</name>
    <dbReference type="NCBI Taxonomy" id="2479545"/>
    <lineage>
        <taxon>Bacteria</taxon>
        <taxon>Pseudomonadati</taxon>
        <taxon>Pseudomonadota</taxon>
        <taxon>Alphaproteobacteria</taxon>
        <taxon>Rhodobacterales</taxon>
        <taxon>Paracoccaceae</taxon>
        <taxon>Pararhodobacter</taxon>
    </lineage>
</organism>
<dbReference type="InterPro" id="IPR052377">
    <property type="entry name" value="Mitochondrial_ECH-domain"/>
</dbReference>
<evidence type="ECO:0000256" key="3">
    <source>
        <dbReference type="ARBA" id="ARBA00023098"/>
    </source>
</evidence>
<keyword evidence="1" id="KW-0276">Fatty acid metabolism</keyword>
<proteinExistence type="predicted"/>
<dbReference type="EMBL" id="JAPDFL010000001">
    <property type="protein sequence ID" value="MCW1932180.1"/>
    <property type="molecule type" value="Genomic_DNA"/>
</dbReference>
<dbReference type="Proteomes" id="UP001208938">
    <property type="component" value="Unassembled WGS sequence"/>
</dbReference>
<dbReference type="Gene3D" id="3.90.226.10">
    <property type="entry name" value="2-enoyl-CoA Hydratase, Chain A, domain 1"/>
    <property type="match status" value="1"/>
</dbReference>
<keyword evidence="2" id="KW-0809">Transit peptide</keyword>
<dbReference type="Pfam" id="PF00378">
    <property type="entry name" value="ECH_1"/>
    <property type="match status" value="1"/>
</dbReference>
<sequence>MLTLTLGGGKAHPLSRAMIAALHAAISAAQHDPQVRVIVIDGPGSIFCAGHDLKEIARHRADADQGRAYLTDLFESCAALMLEITNSSRPVIAQVEGIATASGLQLVAACDLAFAADTARFCLPGITRGGFCTTPGVAVARAVSRKHLMELLLSGENRGAIWALNAGLVNEVVAPDALASRVTEVSTQLAARISPVSQAGLAATKAHLDLSIADAYALATREMIEHFMDDRLQAQDKTSRFAAG</sequence>
<dbReference type="SUPFAM" id="SSF52096">
    <property type="entry name" value="ClpP/crotonase"/>
    <property type="match status" value="1"/>
</dbReference>
<comment type="caution">
    <text evidence="4">The sequence shown here is derived from an EMBL/GenBank/DDBJ whole genome shotgun (WGS) entry which is preliminary data.</text>
</comment>
<dbReference type="InterPro" id="IPR029045">
    <property type="entry name" value="ClpP/crotonase-like_dom_sf"/>
</dbReference>
<evidence type="ECO:0000256" key="1">
    <source>
        <dbReference type="ARBA" id="ARBA00022832"/>
    </source>
</evidence>
<evidence type="ECO:0000313" key="5">
    <source>
        <dbReference type="Proteomes" id="UP001208938"/>
    </source>
</evidence>
<evidence type="ECO:0000256" key="2">
    <source>
        <dbReference type="ARBA" id="ARBA00022946"/>
    </source>
</evidence>
<dbReference type="InterPro" id="IPR001753">
    <property type="entry name" value="Enoyl-CoA_hydra/iso"/>
</dbReference>
<gene>
    <name evidence="4" type="ORF">OKW52_07875</name>
</gene>
<protein>
    <submittedName>
        <fullName evidence="4">Enoyl-CoA hydratase-related protein</fullName>
    </submittedName>
</protein>
<reference evidence="4 5" key="1">
    <citation type="submission" date="2022-10" db="EMBL/GenBank/DDBJ databases">
        <title>Pararhodobacter sp. nov., isolated from marine algae.</title>
        <authorList>
            <person name="Choi B.J."/>
            <person name="Kim J.M."/>
            <person name="Lee J.K."/>
            <person name="Choi D.G."/>
            <person name="Jeon C.O."/>
        </authorList>
    </citation>
    <scope>NUCLEOTIDE SEQUENCE [LARGE SCALE GENOMIC DNA]</scope>
    <source>
        <strain evidence="4 5">ZQ420</strain>
    </source>
</reference>
<name>A0ABT3GX94_9RHOB</name>